<sequence>MVPILSLVVPSPQPHPELLSIYDAAPTLANLLTYSPPAPSSPLPRKVRSAAVVAMTQRGEAAECALVLASVLLGAGYRAFVAQGIASPSLVAGDTSTLSCPYLAPPQKRQVTCPTLVEPNTGKITLLPTEEPLPFLCLHALFNHSNYWASTQPRTPLNRDTFNLDDRSLWLPLIDDGSGKPNERPQPKGMRHKPSEPSSHTKEHEDTQQASHDPQDSPTLLQRFPGGWREEVYREAVVRRYAPLTHPRGTTLALTLRTPEGSVKEVREEFQQRQDRLVGRITDLNTGAVRDTFSRSRKDTLKEHQYWREPISLGTRVGPDGVDNPWQASELEVRGQTQPLEVFLFHSEFRVDALRRREVRSGEWREEYDARADLLLRRTVTFASASSRAVQKIEEEFESPDKGCSDDSGNGEADDGGSGDGRGRGMSSSSRGMQQSVQRRVMMVTEGRVHLLYHYGRHRLLQPSRTFVKPQDGLATSLTMEHTHSFQPDPGAEEPKLPQLWEELEVQMEAEARALVEVRQAVEETEAIKEARVSEEEQATLLPGIFDTTSNATVQQILKERAWEEAHREETERKKREELEGRVDIIAPYLPLLQVSCATSTWFVGGEGLEEAVQERCLQDLRDRLALRANLLQDKLDEAREAVLTCREEVSRRKRVTAEERAALNAETAAAEAAHRRLRAHLAAWRHEAEERYETMAAKLEIDSRIRLIPSSGLSSPPPDTVQGSTTSPSPRR</sequence>
<dbReference type="Pfam" id="PF24667">
    <property type="entry name" value="MORN_DRC7"/>
    <property type="match status" value="2"/>
</dbReference>
<evidence type="ECO:0000256" key="4">
    <source>
        <dbReference type="SAM" id="Coils"/>
    </source>
</evidence>
<evidence type="ECO:0000256" key="5">
    <source>
        <dbReference type="SAM" id="MobiDB-lite"/>
    </source>
</evidence>
<comment type="caution">
    <text evidence="9">The sequence shown here is derived from an EMBL/GenBank/DDBJ whole genome shotgun (WGS) entry which is preliminary data.</text>
</comment>
<dbReference type="GO" id="GO:0030317">
    <property type="term" value="P:flagellated sperm motility"/>
    <property type="evidence" value="ECO:0007669"/>
    <property type="project" value="TreeGrafter"/>
</dbReference>
<dbReference type="Pfam" id="PF24656">
    <property type="entry name" value="CEPT76_peptidase"/>
    <property type="match status" value="1"/>
</dbReference>
<keyword evidence="4" id="KW-0175">Coiled coil</keyword>
<keyword evidence="10" id="KW-1185">Reference proteome</keyword>
<feature type="compositionally biased region" description="Basic and acidic residues" evidence="5">
    <location>
        <begin position="193"/>
        <end position="207"/>
    </location>
</feature>
<feature type="domain" description="CEP76/DRC7 peptidase-like" evidence="6">
    <location>
        <begin position="55"/>
        <end position="173"/>
    </location>
</feature>
<dbReference type="GO" id="GO:0005856">
    <property type="term" value="C:cytoskeleton"/>
    <property type="evidence" value="ECO:0007669"/>
    <property type="project" value="UniProtKB-SubCell"/>
</dbReference>
<name>A0A5B7CES9_PORTR</name>
<feature type="compositionally biased region" description="Polar residues" evidence="5">
    <location>
        <begin position="208"/>
        <end position="220"/>
    </location>
</feature>
<dbReference type="GO" id="GO:0031514">
    <property type="term" value="C:motile cilium"/>
    <property type="evidence" value="ECO:0007669"/>
    <property type="project" value="TreeGrafter"/>
</dbReference>
<dbReference type="InterPro" id="IPR056292">
    <property type="entry name" value="DRC7_C"/>
</dbReference>
<dbReference type="PANTHER" id="PTHR35249:SF2">
    <property type="entry name" value="DYNEIN REGULATORY COMPLEX SUBUNIT 7"/>
    <property type="match status" value="1"/>
</dbReference>
<organism evidence="9 10">
    <name type="scientific">Portunus trituberculatus</name>
    <name type="common">Swimming crab</name>
    <name type="synonym">Neptunus trituberculatus</name>
    <dbReference type="NCBI Taxonomy" id="210409"/>
    <lineage>
        <taxon>Eukaryota</taxon>
        <taxon>Metazoa</taxon>
        <taxon>Ecdysozoa</taxon>
        <taxon>Arthropoda</taxon>
        <taxon>Crustacea</taxon>
        <taxon>Multicrustacea</taxon>
        <taxon>Malacostraca</taxon>
        <taxon>Eumalacostraca</taxon>
        <taxon>Eucarida</taxon>
        <taxon>Decapoda</taxon>
        <taxon>Pleocyemata</taxon>
        <taxon>Brachyura</taxon>
        <taxon>Eubrachyura</taxon>
        <taxon>Portunoidea</taxon>
        <taxon>Portunidae</taxon>
        <taxon>Portuninae</taxon>
        <taxon>Portunus</taxon>
    </lineage>
</organism>
<dbReference type="InterPro" id="IPR056291">
    <property type="entry name" value="MORN_DRC7"/>
</dbReference>
<evidence type="ECO:0000259" key="8">
    <source>
        <dbReference type="Pfam" id="PF24671"/>
    </source>
</evidence>
<proteinExistence type="predicted"/>
<evidence type="ECO:0000256" key="3">
    <source>
        <dbReference type="ARBA" id="ARBA00023212"/>
    </source>
</evidence>
<evidence type="ECO:0000313" key="9">
    <source>
        <dbReference type="EMBL" id="MPC07738.1"/>
    </source>
</evidence>
<feature type="compositionally biased region" description="Basic and acidic residues" evidence="5">
    <location>
        <begin position="177"/>
        <end position="186"/>
    </location>
</feature>
<accession>A0A5B7CES9</accession>
<keyword evidence="2" id="KW-0963">Cytoplasm</keyword>
<dbReference type="PANTHER" id="PTHR35249">
    <property type="entry name" value="DYNEIN REGULATORY COMPLEX SUBUNIT 7"/>
    <property type="match status" value="1"/>
</dbReference>
<feature type="compositionally biased region" description="Polar residues" evidence="5">
    <location>
        <begin position="722"/>
        <end position="733"/>
    </location>
</feature>
<evidence type="ECO:0000256" key="1">
    <source>
        <dbReference type="ARBA" id="ARBA00004245"/>
    </source>
</evidence>
<dbReference type="AlphaFoldDB" id="A0A5B7CES9"/>
<evidence type="ECO:0000259" key="7">
    <source>
        <dbReference type="Pfam" id="PF24667"/>
    </source>
</evidence>
<feature type="compositionally biased region" description="Low complexity" evidence="5">
    <location>
        <begin position="425"/>
        <end position="438"/>
    </location>
</feature>
<dbReference type="Proteomes" id="UP000324222">
    <property type="component" value="Unassembled WGS sequence"/>
</dbReference>
<dbReference type="InterPro" id="IPR056290">
    <property type="entry name" value="CEPT76/DRC7_peptidase-like_dom"/>
</dbReference>
<dbReference type="Pfam" id="PF24671">
    <property type="entry name" value="DRC7_C"/>
    <property type="match status" value="1"/>
</dbReference>
<feature type="domain" description="Dynein regulatory complex subunit 7 C-terminal" evidence="8">
    <location>
        <begin position="612"/>
        <end position="707"/>
    </location>
</feature>
<feature type="compositionally biased region" description="Basic and acidic residues" evidence="5">
    <location>
        <begin position="391"/>
        <end position="405"/>
    </location>
</feature>
<evidence type="ECO:0000256" key="2">
    <source>
        <dbReference type="ARBA" id="ARBA00022490"/>
    </source>
</evidence>
<comment type="subcellular location">
    <subcellularLocation>
        <location evidence="1">Cytoplasm</location>
        <location evidence="1">Cytoskeleton</location>
    </subcellularLocation>
</comment>
<feature type="region of interest" description="Disordered" evidence="5">
    <location>
        <begin position="709"/>
        <end position="733"/>
    </location>
</feature>
<gene>
    <name evidence="9" type="primary">drc7</name>
    <name evidence="9" type="ORF">E2C01_000303</name>
</gene>
<feature type="coiled-coil region" evidence="4">
    <location>
        <begin position="622"/>
        <end position="649"/>
    </location>
</feature>
<evidence type="ECO:0000259" key="6">
    <source>
        <dbReference type="Pfam" id="PF24656"/>
    </source>
</evidence>
<feature type="domain" description="Dynein regulatory complex subunit 7 MORN" evidence="7">
    <location>
        <begin position="225"/>
        <end position="307"/>
    </location>
</feature>
<feature type="region of interest" description="Disordered" evidence="5">
    <location>
        <begin position="389"/>
        <end position="438"/>
    </location>
</feature>
<reference evidence="9 10" key="1">
    <citation type="submission" date="2019-05" db="EMBL/GenBank/DDBJ databases">
        <title>Another draft genome of Portunus trituberculatus and its Hox gene families provides insights of decapod evolution.</title>
        <authorList>
            <person name="Jeong J.-H."/>
            <person name="Song I."/>
            <person name="Kim S."/>
            <person name="Choi T."/>
            <person name="Kim D."/>
            <person name="Ryu S."/>
            <person name="Kim W."/>
        </authorList>
    </citation>
    <scope>NUCLEOTIDE SEQUENCE [LARGE SCALE GENOMIC DNA]</scope>
    <source>
        <tissue evidence="9">Muscle</tissue>
    </source>
</reference>
<feature type="region of interest" description="Disordered" evidence="5">
    <location>
        <begin position="173"/>
        <end position="224"/>
    </location>
</feature>
<dbReference type="EMBL" id="VSRR010000007">
    <property type="protein sequence ID" value="MPC07738.1"/>
    <property type="molecule type" value="Genomic_DNA"/>
</dbReference>
<keyword evidence="3" id="KW-0206">Cytoskeleton</keyword>
<dbReference type="InterPro" id="IPR033551">
    <property type="entry name" value="DRC7/lobo"/>
</dbReference>
<protein>
    <submittedName>
        <fullName evidence="9">Dynein regulatory complex subunit 7</fullName>
    </submittedName>
</protein>
<dbReference type="OrthoDB" id="6369964at2759"/>
<evidence type="ECO:0000313" key="10">
    <source>
        <dbReference type="Proteomes" id="UP000324222"/>
    </source>
</evidence>
<feature type="domain" description="Dynein regulatory complex subunit 7 MORN" evidence="7">
    <location>
        <begin position="343"/>
        <end position="541"/>
    </location>
</feature>